<accession>A0AAU7DBD5</accession>
<reference evidence="1" key="1">
    <citation type="submission" date="2023-03" db="EMBL/GenBank/DDBJ databases">
        <title>Edaphobacter sp.</title>
        <authorList>
            <person name="Huber K.J."/>
            <person name="Papendorf J."/>
            <person name="Pilke C."/>
            <person name="Bunk B."/>
            <person name="Sproeer C."/>
            <person name="Pester M."/>
        </authorList>
    </citation>
    <scope>NUCLEOTIDE SEQUENCE</scope>
    <source>
        <strain evidence="1">DSM 109919</strain>
        <strain evidence="2">DSM 109920</strain>
    </source>
</reference>
<proteinExistence type="predicted"/>
<gene>
    <name evidence="1" type="ORF">P4G45_05930</name>
    <name evidence="2" type="ORF">P8936_05905</name>
</gene>
<protein>
    <submittedName>
        <fullName evidence="1">Uncharacterized protein</fullName>
    </submittedName>
</protein>
<dbReference type="RefSeq" id="WP_348268754.1">
    <property type="nucleotide sequence ID" value="NZ_CP121194.1"/>
</dbReference>
<dbReference type="PANTHER" id="PTHR41533:SF2">
    <property type="entry name" value="BLR7131 PROTEIN"/>
    <property type="match status" value="1"/>
</dbReference>
<dbReference type="InterPro" id="IPR052905">
    <property type="entry name" value="LD-transpeptidase_YkuD-like"/>
</dbReference>
<dbReference type="EMBL" id="CP121195">
    <property type="protein sequence ID" value="XBH14696.1"/>
    <property type="molecule type" value="Genomic_DNA"/>
</dbReference>
<accession>A0AAU7D2Y8</accession>
<dbReference type="AlphaFoldDB" id="A0AAU7D2Y8"/>
<organism evidence="1">
    <name type="scientific">Edaphobacter paludis</name>
    <dbReference type="NCBI Taxonomy" id="3035702"/>
    <lineage>
        <taxon>Bacteria</taxon>
        <taxon>Pseudomonadati</taxon>
        <taxon>Acidobacteriota</taxon>
        <taxon>Terriglobia</taxon>
        <taxon>Terriglobales</taxon>
        <taxon>Acidobacteriaceae</taxon>
        <taxon>Edaphobacter</taxon>
    </lineage>
</organism>
<sequence length="84" mass="9300">MRNNPGWTHEKIEAAMYGSETLSVAVSHPIPVLIVYGTGFAAEDGAVYFLPDIYNEDAALRAALRKLTMHRQEEIRAITSAVRP</sequence>
<dbReference type="PANTHER" id="PTHR41533">
    <property type="entry name" value="L,D-TRANSPEPTIDASE HI_1667-RELATED"/>
    <property type="match status" value="1"/>
</dbReference>
<dbReference type="KEGG" id="epl:P4G45_05930"/>
<evidence type="ECO:0000313" key="1">
    <source>
        <dbReference type="EMBL" id="XBH11266.1"/>
    </source>
</evidence>
<evidence type="ECO:0000313" key="2">
    <source>
        <dbReference type="EMBL" id="XBH14696.1"/>
    </source>
</evidence>
<dbReference type="EMBL" id="CP121194">
    <property type="protein sequence ID" value="XBH11266.1"/>
    <property type="molecule type" value="Genomic_DNA"/>
</dbReference>
<name>A0AAU7D2Y8_9BACT</name>